<protein>
    <submittedName>
        <fullName evidence="2">Tryptophan synthase alpha chain</fullName>
    </submittedName>
</protein>
<dbReference type="RefSeq" id="WP_146654949.1">
    <property type="nucleotide sequence ID" value="NZ_CP012333.1"/>
</dbReference>
<name>A0A0K1QF93_9BACT</name>
<accession>A0A0K1QF93</accession>
<dbReference type="Proteomes" id="UP000064967">
    <property type="component" value="Chromosome"/>
</dbReference>
<dbReference type="InterPro" id="IPR001368">
    <property type="entry name" value="TNFR/NGFR_Cys_rich_reg"/>
</dbReference>
<gene>
    <name evidence="2" type="ORF">AKJ09_10980</name>
</gene>
<proteinExistence type="predicted"/>
<evidence type="ECO:0000313" key="2">
    <source>
        <dbReference type="EMBL" id="AKV04317.1"/>
    </source>
</evidence>
<dbReference type="KEGG" id="llu:AKJ09_10980"/>
<dbReference type="AlphaFoldDB" id="A0A0K1QF93"/>
<keyword evidence="3" id="KW-1185">Reference proteome</keyword>
<evidence type="ECO:0000259" key="1">
    <source>
        <dbReference type="PROSITE" id="PS00652"/>
    </source>
</evidence>
<organism evidence="2 3">
    <name type="scientific">Labilithrix luteola</name>
    <dbReference type="NCBI Taxonomy" id="1391654"/>
    <lineage>
        <taxon>Bacteria</taxon>
        <taxon>Pseudomonadati</taxon>
        <taxon>Myxococcota</taxon>
        <taxon>Polyangia</taxon>
        <taxon>Polyangiales</taxon>
        <taxon>Labilitrichaceae</taxon>
        <taxon>Labilithrix</taxon>
    </lineage>
</organism>
<feature type="domain" description="TNFR-Cys" evidence="1">
    <location>
        <begin position="248"/>
        <end position="286"/>
    </location>
</feature>
<dbReference type="PROSITE" id="PS00652">
    <property type="entry name" value="TNFR_NGFR_1"/>
    <property type="match status" value="1"/>
</dbReference>
<dbReference type="PROSITE" id="PS51257">
    <property type="entry name" value="PROKAR_LIPOPROTEIN"/>
    <property type="match status" value="1"/>
</dbReference>
<evidence type="ECO:0000313" key="3">
    <source>
        <dbReference type="Proteomes" id="UP000064967"/>
    </source>
</evidence>
<sequence length="390" mass="40801">MNHRTSKPLLSSIVALSLTIGLGLVSCTRHERELGDALSKGDGGGPLFSDDGGKLEPDANTFTPLCKSRDCPVPYATCSSDTFECETNFDIDNANCGSCGIKCPQGQAIIDALHAEWFCQSGKCQMQCFARDGFLDCNNDVADGCESNLCDESNCGGCGIKCPAGVACIKGNCGCPPGFTACGNCETGRCVDLKTNDEHCGACDRACLPVDAPPYPHTYVGCGDAECATVKCDWGWDDCNNDLRKDGCEIETFSDPLNCGACGRKCAPGQTCFNGKCECKPAETLCQTQEDGQVYCADLSTDIFNCGACSHRCPNNPPRVLGVCNVGRCELKCPSGYADCDGRSENGCETHVAADPQNCGGCGTQCDIAFGQPCVGGVCLMAPCNSGGAQ</sequence>
<dbReference type="STRING" id="1391654.AKJ09_10980"/>
<dbReference type="EMBL" id="CP012333">
    <property type="protein sequence ID" value="AKV04317.1"/>
    <property type="molecule type" value="Genomic_DNA"/>
</dbReference>
<reference evidence="2 3" key="1">
    <citation type="submission" date="2015-08" db="EMBL/GenBank/DDBJ databases">
        <authorList>
            <person name="Babu N.S."/>
            <person name="Beckwith C.J."/>
            <person name="Beseler K.G."/>
            <person name="Brison A."/>
            <person name="Carone J.V."/>
            <person name="Caskin T.P."/>
            <person name="Diamond M."/>
            <person name="Durham M.E."/>
            <person name="Foxe J.M."/>
            <person name="Go M."/>
            <person name="Henderson B.A."/>
            <person name="Jones I.B."/>
            <person name="McGettigan J.A."/>
            <person name="Micheletti S.J."/>
            <person name="Nasrallah M.E."/>
            <person name="Ortiz D."/>
            <person name="Piller C.R."/>
            <person name="Privatt S.R."/>
            <person name="Schneider S.L."/>
            <person name="Sharp S."/>
            <person name="Smith T.C."/>
            <person name="Stanton J.D."/>
            <person name="Ullery H.E."/>
            <person name="Wilson R.J."/>
            <person name="Serrano M.G."/>
            <person name="Buck G."/>
            <person name="Lee V."/>
            <person name="Wang Y."/>
            <person name="Carvalho R."/>
            <person name="Voegtly L."/>
            <person name="Shi R."/>
            <person name="Duckworth R."/>
            <person name="Johnson A."/>
            <person name="Loviza R."/>
            <person name="Walstead R."/>
            <person name="Shah Z."/>
            <person name="Kiflezghi M."/>
            <person name="Wade K."/>
            <person name="Ball S.L."/>
            <person name="Bradley K.W."/>
            <person name="Asai D.J."/>
            <person name="Bowman C.A."/>
            <person name="Russell D.A."/>
            <person name="Pope W.H."/>
            <person name="Jacobs-Sera D."/>
            <person name="Hendrix R.W."/>
            <person name="Hatfull G.F."/>
        </authorList>
    </citation>
    <scope>NUCLEOTIDE SEQUENCE [LARGE SCALE GENOMIC DNA]</scope>
    <source>
        <strain evidence="2 3">DSM 27648</strain>
    </source>
</reference>
<dbReference type="OrthoDB" id="5492401at2"/>